<gene>
    <name evidence="8" type="ORF">CULCOIPH005_11620</name>
</gene>
<feature type="binding site" evidence="5">
    <location>
        <begin position="267"/>
        <end position="274"/>
    </location>
    <ligand>
        <name>ATP</name>
        <dbReference type="ChEBI" id="CHEBI:30616"/>
    </ligand>
</feature>
<accession>A0ABD0BLY2</accession>
<dbReference type="EMBL" id="BQFK01000002">
    <property type="protein sequence ID" value="GJJ42973.1"/>
    <property type="molecule type" value="Genomic_DNA"/>
</dbReference>
<proteinExistence type="predicted"/>
<organism evidence="8 9">
    <name type="scientific">Corynebacterium ulcerans</name>
    <dbReference type="NCBI Taxonomy" id="65058"/>
    <lineage>
        <taxon>Bacteria</taxon>
        <taxon>Bacillati</taxon>
        <taxon>Actinomycetota</taxon>
        <taxon>Actinomycetes</taxon>
        <taxon>Mycobacteriales</taxon>
        <taxon>Corynebacteriaceae</taxon>
        <taxon>Corynebacterium</taxon>
    </lineage>
</organism>
<dbReference type="PROSITE" id="PS51198">
    <property type="entry name" value="UVRD_HELICASE_ATP_BIND"/>
    <property type="match status" value="1"/>
</dbReference>
<evidence type="ECO:0000313" key="9">
    <source>
        <dbReference type="Proteomes" id="UP001205910"/>
    </source>
</evidence>
<evidence type="ECO:0000256" key="1">
    <source>
        <dbReference type="ARBA" id="ARBA00022741"/>
    </source>
</evidence>
<reference evidence="8 9" key="1">
    <citation type="submission" date="2021-11" db="EMBL/GenBank/DDBJ databases">
        <title>Whole genome sequences of diphtheriae toxin producing Corynebacterium ulcerans isolates from cats in Osaka, Japan.</title>
        <authorList>
            <person name="Umeda K."/>
            <person name="Hirai Y."/>
        </authorList>
    </citation>
    <scope>NUCLEOTIDE SEQUENCE [LARGE SCALE GENOMIC DNA]</scope>
    <source>
        <strain evidence="8 9">12109B-1</strain>
    </source>
</reference>
<name>A0ABD0BLY2_CORUL</name>
<dbReference type="PANTHER" id="PTHR11070">
    <property type="entry name" value="UVRD / RECB / PCRA DNA HELICASE FAMILY MEMBER"/>
    <property type="match status" value="1"/>
</dbReference>
<dbReference type="SMART" id="SM00382">
    <property type="entry name" value="AAA"/>
    <property type="match status" value="1"/>
</dbReference>
<keyword evidence="2 5" id="KW-0378">Hydrolase</keyword>
<sequence>MKHIVEFYTRNGKGCVLKSQQGAEISQRHDPRGSSNTTEPHASTPDNNQAEAVIAEQGYVDKLFGKLDAEVLRANERLREVMLHVDPSNPDAEALVRRETEYHSLNQKIDRLNLAQLGLVFGRIDVYSESTDAIDNPVPGQPHVDRRYIGRMGLDDRDDDYRTLLLDWRAPLARPFYLATTANPENVCARRHIRTRGRTVTGVDDELLSGNQSAEATAASNVVSEAALYRAMHEARTGHMTSIVETIQREQDQIIRDETRGVMVVEGGPGTGKTAVALHRIAYLLYTWRDHLAKTGVLIIGPNRTFLDYISRVLPELGETGVVLSTVGDLYPTVSGHASEPILTREIKGSEEMVTILSRTVKNYQTVPQDSQEIIIDGNIELTVPPSLIKAARTRARRTRRPHNEAQPLFKEALVEQLTAVLAQKIGADPLGGVNLLSAADRAQLHDDLLDDPSVEKLVHTYWPALEPEQVLTALLEDPMVIAQSAFDYDEETQAALLRPAHSPWASSDAALLDELAVLLGIPDPETQRAEEDAQWRAQIEEAQDALEILTGSSNTDLDDESDAEILSAHDVIDAETLAKRQEVRDVRTTAQRAQEDHLWAYGHVIIDEAQELTPMEWRMVMRRSPSRWMTLVGDTSQTGSPAGVDSWADTLSPFVKHRFRTHHLTVNYRTPREIMDVANRVLACYSPESEPSTALRESGNPVHFLPLGSDSIAIARSLRESDPERLTAIIAADDATREGVLGVSDIKGLEFDHVIVEDPHYIIEASPQGWQDLFVSLTRATQSLTVIGELPI</sequence>
<dbReference type="GO" id="GO:0005524">
    <property type="term" value="F:ATP binding"/>
    <property type="evidence" value="ECO:0007669"/>
    <property type="project" value="UniProtKB-UniRule"/>
</dbReference>
<evidence type="ECO:0000313" key="8">
    <source>
        <dbReference type="EMBL" id="GJJ42973.1"/>
    </source>
</evidence>
<dbReference type="RefSeq" id="WP_014836308.1">
    <property type="nucleotide sequence ID" value="NZ_AP019662.1"/>
</dbReference>
<keyword evidence="3 5" id="KW-0347">Helicase</keyword>
<evidence type="ECO:0000259" key="7">
    <source>
        <dbReference type="PROSITE" id="PS51198"/>
    </source>
</evidence>
<evidence type="ECO:0000256" key="2">
    <source>
        <dbReference type="ARBA" id="ARBA00022801"/>
    </source>
</evidence>
<dbReference type="AlphaFoldDB" id="A0ABD0BLY2"/>
<dbReference type="Proteomes" id="UP001205910">
    <property type="component" value="Unassembled WGS sequence"/>
</dbReference>
<feature type="compositionally biased region" description="Polar residues" evidence="6">
    <location>
        <begin position="33"/>
        <end position="47"/>
    </location>
</feature>
<keyword evidence="4 5" id="KW-0067">ATP-binding</keyword>
<dbReference type="InterPro" id="IPR027417">
    <property type="entry name" value="P-loop_NTPase"/>
</dbReference>
<comment type="caution">
    <text evidence="8">The sequence shown here is derived from an EMBL/GenBank/DDBJ whole genome shotgun (WGS) entry which is preliminary data.</text>
</comment>
<keyword evidence="1 5" id="KW-0547">Nucleotide-binding</keyword>
<dbReference type="PANTHER" id="PTHR11070:SF45">
    <property type="entry name" value="DNA 3'-5' HELICASE"/>
    <property type="match status" value="1"/>
</dbReference>
<evidence type="ECO:0000256" key="6">
    <source>
        <dbReference type="SAM" id="MobiDB-lite"/>
    </source>
</evidence>
<dbReference type="KEGG" id="cuz:Cul05146_1067"/>
<dbReference type="GO" id="GO:0016787">
    <property type="term" value="F:hydrolase activity"/>
    <property type="evidence" value="ECO:0007669"/>
    <property type="project" value="UniProtKB-UniRule"/>
</dbReference>
<dbReference type="Pfam" id="PF01443">
    <property type="entry name" value="Viral_helicase1"/>
    <property type="match status" value="1"/>
</dbReference>
<dbReference type="InterPro" id="IPR027351">
    <property type="entry name" value="(+)RNA_virus_helicase_core_dom"/>
</dbReference>
<dbReference type="InterPro" id="IPR014016">
    <property type="entry name" value="UvrD-like_ATP-bd"/>
</dbReference>
<feature type="region of interest" description="Disordered" evidence="6">
    <location>
        <begin position="21"/>
        <end position="47"/>
    </location>
</feature>
<protein>
    <submittedName>
        <fullName evidence="8">DNA helicase</fullName>
    </submittedName>
</protein>
<evidence type="ECO:0000256" key="5">
    <source>
        <dbReference type="PROSITE-ProRule" id="PRU00560"/>
    </source>
</evidence>
<dbReference type="SUPFAM" id="SSF52540">
    <property type="entry name" value="P-loop containing nucleoside triphosphate hydrolases"/>
    <property type="match status" value="1"/>
</dbReference>
<evidence type="ECO:0000256" key="3">
    <source>
        <dbReference type="ARBA" id="ARBA00022806"/>
    </source>
</evidence>
<feature type="domain" description="UvrD-like helicase ATP-binding" evidence="7">
    <location>
        <begin position="246"/>
        <end position="672"/>
    </location>
</feature>
<dbReference type="InterPro" id="IPR003593">
    <property type="entry name" value="AAA+_ATPase"/>
</dbReference>
<evidence type="ECO:0000256" key="4">
    <source>
        <dbReference type="ARBA" id="ARBA00022840"/>
    </source>
</evidence>
<dbReference type="Pfam" id="PF00580">
    <property type="entry name" value="UvrD-helicase"/>
    <property type="match status" value="1"/>
</dbReference>
<dbReference type="GO" id="GO:0003678">
    <property type="term" value="F:DNA helicase activity"/>
    <property type="evidence" value="ECO:0007669"/>
    <property type="project" value="UniProtKB-ARBA"/>
</dbReference>
<dbReference type="InterPro" id="IPR000212">
    <property type="entry name" value="DNA_helicase_UvrD/REP"/>
</dbReference>
<dbReference type="Gene3D" id="3.40.50.300">
    <property type="entry name" value="P-loop containing nucleotide triphosphate hydrolases"/>
    <property type="match status" value="3"/>
</dbReference>